<reference evidence="7 8" key="1">
    <citation type="submission" date="2023-07" db="EMBL/GenBank/DDBJ databases">
        <title>Sorghum-associated microbial communities from plants grown in Nebraska, USA.</title>
        <authorList>
            <person name="Schachtman D."/>
        </authorList>
    </citation>
    <scope>NUCLEOTIDE SEQUENCE [LARGE SCALE GENOMIC DNA]</scope>
    <source>
        <strain evidence="7 8">DS1314</strain>
    </source>
</reference>
<evidence type="ECO:0000256" key="2">
    <source>
        <dbReference type="ARBA" id="ARBA00023125"/>
    </source>
</evidence>
<dbReference type="InterPro" id="IPR020449">
    <property type="entry name" value="Tscrpt_reg_AraC-type_HTH"/>
</dbReference>
<dbReference type="PROSITE" id="PS00041">
    <property type="entry name" value="HTH_ARAC_FAMILY_1"/>
    <property type="match status" value="1"/>
</dbReference>
<dbReference type="EMBL" id="JAUSTI010000003">
    <property type="protein sequence ID" value="MDQ0169863.1"/>
    <property type="molecule type" value="Genomic_DNA"/>
</dbReference>
<evidence type="ECO:0000313" key="7">
    <source>
        <dbReference type="EMBL" id="MDQ0169863.1"/>
    </source>
</evidence>
<dbReference type="InterPro" id="IPR018062">
    <property type="entry name" value="HTH_AraC-typ_CS"/>
</dbReference>
<feature type="domain" description="HTH araC/xylS-type" evidence="5">
    <location>
        <begin position="415"/>
        <end position="513"/>
    </location>
</feature>
<feature type="domain" description="Response regulatory" evidence="6">
    <location>
        <begin position="6"/>
        <end position="123"/>
    </location>
</feature>
<organism evidence="7 8">
    <name type="scientific">Paenibacillus tundrae</name>
    <dbReference type="NCBI Taxonomy" id="528187"/>
    <lineage>
        <taxon>Bacteria</taxon>
        <taxon>Bacillati</taxon>
        <taxon>Bacillota</taxon>
        <taxon>Bacilli</taxon>
        <taxon>Bacillales</taxon>
        <taxon>Paenibacillaceae</taxon>
        <taxon>Paenibacillus</taxon>
    </lineage>
</organism>
<dbReference type="RefSeq" id="WP_307214199.1">
    <property type="nucleotide sequence ID" value="NZ_JAUSTI010000003.1"/>
</dbReference>
<evidence type="ECO:0000313" key="8">
    <source>
        <dbReference type="Proteomes" id="UP001233836"/>
    </source>
</evidence>
<evidence type="ECO:0000259" key="5">
    <source>
        <dbReference type="PROSITE" id="PS01124"/>
    </source>
</evidence>
<evidence type="ECO:0000256" key="1">
    <source>
        <dbReference type="ARBA" id="ARBA00023015"/>
    </source>
</evidence>
<dbReference type="PRINTS" id="PR00032">
    <property type="entry name" value="HTHARAC"/>
</dbReference>
<dbReference type="Pfam" id="PF12833">
    <property type="entry name" value="HTH_18"/>
    <property type="match status" value="1"/>
</dbReference>
<keyword evidence="2" id="KW-0238">DNA-binding</keyword>
<dbReference type="SMART" id="SM00448">
    <property type="entry name" value="REC"/>
    <property type="match status" value="1"/>
</dbReference>
<keyword evidence="8" id="KW-1185">Reference proteome</keyword>
<evidence type="ECO:0000256" key="3">
    <source>
        <dbReference type="ARBA" id="ARBA00023163"/>
    </source>
</evidence>
<feature type="modified residue" description="4-aspartylphosphate" evidence="4">
    <location>
        <position position="58"/>
    </location>
</feature>
<evidence type="ECO:0000259" key="6">
    <source>
        <dbReference type="PROSITE" id="PS50110"/>
    </source>
</evidence>
<dbReference type="PANTHER" id="PTHR43280">
    <property type="entry name" value="ARAC-FAMILY TRANSCRIPTIONAL REGULATOR"/>
    <property type="match status" value="1"/>
</dbReference>
<evidence type="ECO:0000256" key="4">
    <source>
        <dbReference type="PROSITE-ProRule" id="PRU00169"/>
    </source>
</evidence>
<accession>A0ABT9W9D5</accession>
<dbReference type="Pfam" id="PF00072">
    <property type="entry name" value="Response_reg"/>
    <property type="match status" value="1"/>
</dbReference>
<dbReference type="InterPro" id="IPR001789">
    <property type="entry name" value="Sig_transdc_resp-reg_receiver"/>
</dbReference>
<dbReference type="PROSITE" id="PS01124">
    <property type="entry name" value="HTH_ARAC_FAMILY_2"/>
    <property type="match status" value="1"/>
</dbReference>
<dbReference type="InterPro" id="IPR018060">
    <property type="entry name" value="HTH_AraC"/>
</dbReference>
<keyword evidence="1" id="KW-0805">Transcription regulation</keyword>
<dbReference type="SUPFAM" id="SSF46689">
    <property type="entry name" value="Homeodomain-like"/>
    <property type="match status" value="2"/>
</dbReference>
<dbReference type="SMART" id="SM00342">
    <property type="entry name" value="HTH_ARAC"/>
    <property type="match status" value="1"/>
</dbReference>
<dbReference type="Proteomes" id="UP001233836">
    <property type="component" value="Unassembled WGS sequence"/>
</dbReference>
<keyword evidence="4" id="KW-0597">Phosphoprotein</keyword>
<keyword evidence="3" id="KW-0804">Transcription</keyword>
<dbReference type="Gene3D" id="1.10.10.60">
    <property type="entry name" value="Homeodomain-like"/>
    <property type="match status" value="2"/>
</dbReference>
<dbReference type="Gene3D" id="3.40.50.2300">
    <property type="match status" value="1"/>
</dbReference>
<dbReference type="InterPro" id="IPR009057">
    <property type="entry name" value="Homeodomain-like_sf"/>
</dbReference>
<dbReference type="SUPFAM" id="SSF52172">
    <property type="entry name" value="CheY-like"/>
    <property type="match status" value="1"/>
</dbReference>
<dbReference type="PROSITE" id="PS50110">
    <property type="entry name" value="RESPONSE_REGULATORY"/>
    <property type="match status" value="1"/>
</dbReference>
<comment type="caution">
    <text evidence="7">The sequence shown here is derived from an EMBL/GenBank/DDBJ whole genome shotgun (WGS) entry which is preliminary data.</text>
</comment>
<dbReference type="InterPro" id="IPR011006">
    <property type="entry name" value="CheY-like_superfamily"/>
</dbReference>
<sequence>MNRLCKVLIVDDEFLVRQGIKHHMNWEAEGFQIVGEASNGEEGLEQVRMLNPDIVITDIVMPVMDGEMFVRTLKARHPQIEVIVLSSFSEFEYVRSTLQHGAADYILKPKLDTNELLEVLQRTAGKIPELQFEPSHDGWRLGQLMEKMLSGFTLSEDEEMDVVQETFPHTCFRLLVFRLKDSTTKQHTLIDKEQMTLALKRHLPDVECALVPAEGELPVVLLNVDPVKDDWIVDRIKHLAVDHEAGEPGSSWALSDSFSSFEAMGEVYRNHLVKLMEYRFYFEDRPLLVYSELPPLHPAGYQFNVNMFLQHIKRNRTEAAREYLQDHAKTLGRDYIADVFGIKSFLGNLIFNVTITLSDMDVQSSALEESKYTYFKNVDGSTTLREAIDVLDSFMREVQACTSGEGSRRSDPNMKMLLEYMHEHFDRPLGLADVAKHFHFNPSYLSSYFSSHKKEGFNEYLNKIRIEKAEELLRSDDVTISEISSMVGYSDHSYFCKVFKKFTGLSPSRYRRKFWA</sequence>
<proteinExistence type="predicted"/>
<dbReference type="CDD" id="cd17536">
    <property type="entry name" value="REC_YesN-like"/>
    <property type="match status" value="1"/>
</dbReference>
<gene>
    <name evidence="7" type="ORF">J2T19_001303</name>
</gene>
<name>A0ABT9W9D5_9BACL</name>
<protein>
    <submittedName>
        <fullName evidence="7">Two-component system response regulator YesN</fullName>
    </submittedName>
</protein>
<dbReference type="PANTHER" id="PTHR43280:SF28">
    <property type="entry name" value="HTH-TYPE TRANSCRIPTIONAL ACTIVATOR RHAS"/>
    <property type="match status" value="1"/>
</dbReference>